<comment type="similarity">
    <text evidence="1">Belongs to the class-I aminoacyl-tRNA synthetase family.</text>
</comment>
<evidence type="ECO:0000256" key="8">
    <source>
        <dbReference type="ARBA" id="ARBA00047469"/>
    </source>
</evidence>
<dbReference type="PANTHER" id="PTHR43740:SF2">
    <property type="entry name" value="LEUCINE--TRNA LIGASE, MITOCHONDRIAL"/>
    <property type="match status" value="1"/>
</dbReference>
<dbReference type="InterPro" id="IPR013155">
    <property type="entry name" value="M/V/L/I-tRNA-synth_anticd-bd"/>
</dbReference>
<keyword evidence="6" id="KW-0648">Protein biosynthesis</keyword>
<feature type="domain" description="Methionyl/Valyl/Leucyl/Isoleucyl-tRNA synthetase anticodon-binding" evidence="11">
    <location>
        <begin position="505"/>
        <end position="618"/>
    </location>
</feature>
<evidence type="ECO:0000313" key="14">
    <source>
        <dbReference type="Proteomes" id="UP001170666"/>
    </source>
</evidence>
<evidence type="ECO:0000256" key="6">
    <source>
        <dbReference type="ARBA" id="ARBA00022917"/>
    </source>
</evidence>
<evidence type="ECO:0000256" key="7">
    <source>
        <dbReference type="ARBA" id="ARBA00023146"/>
    </source>
</evidence>
<evidence type="ECO:0000256" key="9">
    <source>
        <dbReference type="NCBIfam" id="TIGR00396"/>
    </source>
</evidence>
<keyword evidence="14" id="KW-1185">Reference proteome</keyword>
<dbReference type="EC" id="6.1.1.4" evidence="2 9"/>
<dbReference type="EMBL" id="JAOSIT010000035">
    <property type="protein sequence ID" value="MDO8057566.1"/>
    <property type="molecule type" value="Genomic_DNA"/>
</dbReference>
<feature type="domain" description="Leucyl-tRNA synthetase editing" evidence="12">
    <location>
        <begin position="62"/>
        <end position="248"/>
    </location>
</feature>
<evidence type="ECO:0000256" key="3">
    <source>
        <dbReference type="ARBA" id="ARBA00022598"/>
    </source>
</evidence>
<evidence type="ECO:0000313" key="13">
    <source>
        <dbReference type="EMBL" id="MDO8057566.1"/>
    </source>
</evidence>
<dbReference type="RefSeq" id="WP_304513155.1">
    <property type="nucleotide sequence ID" value="NZ_JAOSIT010000035.1"/>
</dbReference>
<evidence type="ECO:0000259" key="11">
    <source>
        <dbReference type="Pfam" id="PF08264"/>
    </source>
</evidence>
<gene>
    <name evidence="13" type="primary">leuS</name>
    <name evidence="13" type="ORF">OC698_02595</name>
</gene>
<evidence type="ECO:0000256" key="5">
    <source>
        <dbReference type="ARBA" id="ARBA00022840"/>
    </source>
</evidence>
<dbReference type="SUPFAM" id="SSF52374">
    <property type="entry name" value="Nucleotidylyl transferase"/>
    <property type="match status" value="1"/>
</dbReference>
<dbReference type="CDD" id="cd07958">
    <property type="entry name" value="Anticodon_Ia_Leu_BEm"/>
    <property type="match status" value="1"/>
</dbReference>
<comment type="catalytic activity">
    <reaction evidence="8">
        <text>tRNA(Leu) + L-leucine + ATP = L-leucyl-tRNA(Leu) + AMP + diphosphate</text>
        <dbReference type="Rhea" id="RHEA:11688"/>
        <dbReference type="Rhea" id="RHEA-COMP:9613"/>
        <dbReference type="Rhea" id="RHEA-COMP:9622"/>
        <dbReference type="ChEBI" id="CHEBI:30616"/>
        <dbReference type="ChEBI" id="CHEBI:33019"/>
        <dbReference type="ChEBI" id="CHEBI:57427"/>
        <dbReference type="ChEBI" id="CHEBI:78442"/>
        <dbReference type="ChEBI" id="CHEBI:78494"/>
        <dbReference type="ChEBI" id="CHEBI:456215"/>
        <dbReference type="EC" id="6.1.1.4"/>
    </reaction>
</comment>
<comment type="caution">
    <text evidence="13">The sequence shown here is derived from an EMBL/GenBank/DDBJ whole genome shotgun (WGS) entry which is preliminary data.</text>
</comment>
<dbReference type="SUPFAM" id="SSF50677">
    <property type="entry name" value="ValRS/IleRS/LeuRS editing domain"/>
    <property type="match status" value="1"/>
</dbReference>
<keyword evidence="7" id="KW-0030">Aminoacyl-tRNA synthetase</keyword>
<dbReference type="InterPro" id="IPR002300">
    <property type="entry name" value="aa-tRNA-synth_Ia"/>
</dbReference>
<dbReference type="Gene3D" id="3.40.50.620">
    <property type="entry name" value="HUPs"/>
    <property type="match status" value="2"/>
</dbReference>
<keyword evidence="3 13" id="KW-0436">Ligase</keyword>
<dbReference type="InterPro" id="IPR009008">
    <property type="entry name" value="Val/Leu/Ile-tRNA-synth_edit"/>
</dbReference>
<evidence type="ECO:0000256" key="4">
    <source>
        <dbReference type="ARBA" id="ARBA00022741"/>
    </source>
</evidence>
<evidence type="ECO:0000259" key="12">
    <source>
        <dbReference type="Pfam" id="PF13603"/>
    </source>
</evidence>
<reference evidence="13 14" key="1">
    <citation type="journal article" date="2023" name="Int. J. Syst. Evol. Microbiol.">
        <title>The observation of taxonomic boundaries for the 16SrII and 16SrXXV phytoplasmas using genome-based delimitation.</title>
        <authorList>
            <person name="Rodrigues Jardim B."/>
            <person name="Tran-Nguyen L.T.T."/>
            <person name="Gambley C."/>
            <person name="Al-Sadi A.M."/>
            <person name="Al-Subhi A.M."/>
            <person name="Foissac X."/>
            <person name="Salar P."/>
            <person name="Cai H."/>
            <person name="Yang J.Y."/>
            <person name="Davis R."/>
            <person name="Jones L."/>
            <person name="Rodoni B."/>
            <person name="Constable F.E."/>
        </authorList>
    </citation>
    <scope>NUCLEOTIDE SEQUENCE [LARGE SCALE GENOMIC DNA]</scope>
    <source>
        <strain evidence="13">BAWM-BFA-CoWB</strain>
    </source>
</reference>
<dbReference type="Proteomes" id="UP001170666">
    <property type="component" value="Unassembled WGS sequence"/>
</dbReference>
<accession>A0ABT9D1L2</accession>
<feature type="domain" description="Aminoacyl-tRNA synthetase class Ia" evidence="10">
    <location>
        <begin position="263"/>
        <end position="463"/>
    </location>
</feature>
<dbReference type="InterPro" id="IPR009080">
    <property type="entry name" value="tRNAsynth_Ia_anticodon-bd"/>
</dbReference>
<dbReference type="GO" id="GO:0004823">
    <property type="term" value="F:leucine-tRNA ligase activity"/>
    <property type="evidence" value="ECO:0007669"/>
    <property type="project" value="UniProtKB-EC"/>
</dbReference>
<dbReference type="InterPro" id="IPR002302">
    <property type="entry name" value="Leu-tRNA-ligase"/>
</dbReference>
<evidence type="ECO:0000256" key="2">
    <source>
        <dbReference type="ARBA" id="ARBA00013164"/>
    </source>
</evidence>
<dbReference type="Pfam" id="PF08264">
    <property type="entry name" value="Anticodon_1"/>
    <property type="match status" value="1"/>
</dbReference>
<dbReference type="PRINTS" id="PR00985">
    <property type="entry name" value="TRNASYNTHLEU"/>
</dbReference>
<feature type="non-terminal residue" evidence="13">
    <location>
        <position position="1"/>
    </location>
</feature>
<proteinExistence type="inferred from homology"/>
<dbReference type="SUPFAM" id="SSF47323">
    <property type="entry name" value="Anticodon-binding domain of a subclass of class I aminoacyl-tRNA synthetases"/>
    <property type="match status" value="1"/>
</dbReference>
<dbReference type="Gene3D" id="1.10.730.10">
    <property type="entry name" value="Isoleucyl-tRNA Synthetase, Domain 1"/>
    <property type="match status" value="1"/>
</dbReference>
<evidence type="ECO:0000259" key="10">
    <source>
        <dbReference type="Pfam" id="PF00133"/>
    </source>
</evidence>
<organism evidence="13 14">
    <name type="scientific">Candidatus Phytoplasma gossypii</name>
    <dbReference type="NCBI Taxonomy" id="2982629"/>
    <lineage>
        <taxon>Bacteria</taxon>
        <taxon>Bacillati</taxon>
        <taxon>Mycoplasmatota</taxon>
        <taxon>Mollicutes</taxon>
        <taxon>Acholeplasmatales</taxon>
        <taxon>Acholeplasmataceae</taxon>
        <taxon>Candidatus Phytoplasma</taxon>
        <taxon>16SrII (Peanut WB group)</taxon>
    </lineage>
</organism>
<evidence type="ECO:0000256" key="1">
    <source>
        <dbReference type="ARBA" id="ARBA00005594"/>
    </source>
</evidence>
<dbReference type="Gene3D" id="3.10.20.590">
    <property type="match status" value="1"/>
</dbReference>
<dbReference type="InterPro" id="IPR014729">
    <property type="entry name" value="Rossmann-like_a/b/a_fold"/>
</dbReference>
<dbReference type="Pfam" id="PF13603">
    <property type="entry name" value="tRNA-synt_1_2"/>
    <property type="match status" value="1"/>
</dbReference>
<sequence length="654" mass="76533">TVLANEEVISTSEGIISERGGHPVFKSKMKQWILKITKYADRLLNDLSLLDWPESIKEMQIKWIGKTPGFIFYFILSVDNKQILSVFTTMPQTIFGVSALILAPEHPLISILTTSENQQLVDNYLQKTQRKSNLEREINREITGVFTGSYAINPCNNQKIPIWISDYVFMHYGTGALMSVPLYNQKDFIFAQKYNLNKYIIKYCSPHCHLYSIKEKIEKPCLQKSGNFINSDFLNGLDELSAKEKIINLSIKNKWGELFNTYKIHDWLYSRQIYWGEPFPVYYDENNKIYLMSDDELPLELPETDNLEQLYKGGSPLAQIYSWLYFHKDDKIYKRDSNTMPQFAGSSWYYIGYILKNYLSMIPLNTTEAKELLDYFLPVDIYIGGAEHAHGHLIYARFWCKCLYDWGLISTPEPFYKLINQGMILGNDNFKMSKSRGNIVNASEVLNTYGADVIRLYIMFLGPLEDNKSWSYQGLKGIQRFLNRIYNIFDNFIIYESNFAILNKITHQTIQKVTEYYQKCQFNKVISQLMIFTNSIYQYEKVDRYQIRILLQLLNPIAPHITEELNQVKLKSNQELVYSSWPKYDISFLEEKEVVIVIQINGKIKSKLLIPLDTEKSEILTIIQKDEKILSFIKNKEIINTIYIKNKLLNIVMI</sequence>
<keyword evidence="4" id="KW-0547">Nucleotide-binding</keyword>
<dbReference type="PANTHER" id="PTHR43740">
    <property type="entry name" value="LEUCYL-TRNA SYNTHETASE"/>
    <property type="match status" value="1"/>
</dbReference>
<dbReference type="InterPro" id="IPR025709">
    <property type="entry name" value="Leu_tRNA-synth_edit"/>
</dbReference>
<dbReference type="Pfam" id="PF00133">
    <property type="entry name" value="tRNA-synt_1"/>
    <property type="match status" value="1"/>
</dbReference>
<dbReference type="NCBIfam" id="TIGR00396">
    <property type="entry name" value="leuS_bact"/>
    <property type="match status" value="1"/>
</dbReference>
<name>A0ABT9D1L2_9MOLU</name>
<protein>
    <recommendedName>
        <fullName evidence="2 9">Leucine--tRNA ligase</fullName>
        <ecNumber evidence="2 9">6.1.1.4</ecNumber>
    </recommendedName>
</protein>
<keyword evidence="5" id="KW-0067">ATP-binding</keyword>